<dbReference type="PROSITE" id="PS51379">
    <property type="entry name" value="4FE4S_FER_2"/>
    <property type="match status" value="2"/>
</dbReference>
<dbReference type="InterPro" id="IPR033412">
    <property type="entry name" value="PFOR_II"/>
</dbReference>
<feature type="binding site" evidence="10">
    <location>
        <position position="36"/>
    </location>
    <ligand>
        <name>pyruvate</name>
        <dbReference type="ChEBI" id="CHEBI:15361"/>
    </ligand>
</feature>
<keyword evidence="2 9" id="KW-0813">Transport</keyword>
<dbReference type="SUPFAM" id="SSF54862">
    <property type="entry name" value="4Fe-4S ferredoxins"/>
    <property type="match status" value="1"/>
</dbReference>
<feature type="binding site" evidence="12">
    <location>
        <position position="704"/>
    </location>
    <ligand>
        <name>[4Fe-4S] cluster</name>
        <dbReference type="ChEBI" id="CHEBI:49883"/>
        <label>1</label>
    </ligand>
</feature>
<dbReference type="InterPro" id="IPR011766">
    <property type="entry name" value="TPP_enzyme_TPP-bd"/>
</dbReference>
<feature type="binding site" evidence="12">
    <location>
        <position position="757"/>
    </location>
    <ligand>
        <name>[4Fe-4S] cluster</name>
        <dbReference type="ChEBI" id="CHEBI:49883"/>
        <label>2</label>
    </ligand>
</feature>
<feature type="binding site" evidence="10">
    <location>
        <begin position="978"/>
        <end position="981"/>
    </location>
    <ligand>
        <name>thiamine diphosphate</name>
        <dbReference type="ChEBI" id="CHEBI:58937"/>
    </ligand>
</feature>
<feature type="domain" description="4Fe-4S ferredoxin-type" evidence="13">
    <location>
        <begin position="689"/>
        <end position="718"/>
    </location>
</feature>
<dbReference type="CDD" id="cd07034">
    <property type="entry name" value="TPP_PYR_PFOR_IOR-alpha_like"/>
    <property type="match status" value="1"/>
</dbReference>
<evidence type="ECO:0000256" key="12">
    <source>
        <dbReference type="PIRSR" id="PIRSR000159-50"/>
    </source>
</evidence>
<comment type="similarity">
    <text evidence="1 9">Belongs to the pyruvate:ferredoxin/flavodoxin oxidoreductase family.</text>
</comment>
<feature type="binding site" evidence="10">
    <location>
        <begin position="1007"/>
        <end position="1012"/>
    </location>
    <ligand>
        <name>thiamine diphosphate</name>
        <dbReference type="ChEBI" id="CHEBI:58937"/>
    </ligand>
</feature>
<dbReference type="Proteomes" id="UP000259211">
    <property type="component" value="Unassembled WGS sequence"/>
</dbReference>
<dbReference type="FunFam" id="3.40.50.970:FF:000041">
    <property type="entry name" value="Pyruvate:ferredoxin (Flavodoxin) oxidoreductase"/>
    <property type="match status" value="1"/>
</dbReference>
<evidence type="ECO:0000256" key="2">
    <source>
        <dbReference type="ARBA" id="ARBA00022448"/>
    </source>
</evidence>
<feature type="binding site" evidence="12">
    <location>
        <position position="708"/>
    </location>
    <ligand>
        <name>[4Fe-4S] cluster</name>
        <dbReference type="ChEBI" id="CHEBI:49883"/>
        <label>2</label>
    </ligand>
</feature>
<feature type="binding site" evidence="12">
    <location>
        <position position="760"/>
    </location>
    <ligand>
        <name>[4Fe-4S] cluster</name>
        <dbReference type="ChEBI" id="CHEBI:49883"/>
        <label>2</label>
    </ligand>
</feature>
<organism evidence="14 15">
    <name type="scientific">Cutibacterium avidum</name>
    <dbReference type="NCBI Taxonomy" id="33010"/>
    <lineage>
        <taxon>Bacteria</taxon>
        <taxon>Bacillati</taxon>
        <taxon>Actinomycetota</taxon>
        <taxon>Actinomycetes</taxon>
        <taxon>Propionibacteriales</taxon>
        <taxon>Propionibacteriaceae</taxon>
        <taxon>Cutibacterium</taxon>
    </lineage>
</organism>
<dbReference type="Gene3D" id="3.40.50.970">
    <property type="match status" value="2"/>
</dbReference>
<evidence type="ECO:0000256" key="5">
    <source>
        <dbReference type="ARBA" id="ARBA00022982"/>
    </source>
</evidence>
<dbReference type="Pfam" id="PF01855">
    <property type="entry name" value="POR_N"/>
    <property type="match status" value="1"/>
</dbReference>
<keyword evidence="3 12" id="KW-0004">4Fe-4S</keyword>
<dbReference type="FunFam" id="3.40.50.920:FF:000007">
    <property type="entry name" value="Pyruvate:ferredoxin (Flavodoxin) oxidoreductase"/>
    <property type="match status" value="1"/>
</dbReference>
<dbReference type="InterPro" id="IPR009014">
    <property type="entry name" value="Transketo_C/PFOR_II"/>
</dbReference>
<dbReference type="GO" id="GO:0000287">
    <property type="term" value="F:magnesium ion binding"/>
    <property type="evidence" value="ECO:0007669"/>
    <property type="project" value="UniProtKB-ARBA"/>
</dbReference>
<evidence type="ECO:0000256" key="6">
    <source>
        <dbReference type="ARBA" id="ARBA00023002"/>
    </source>
</evidence>
<dbReference type="NCBIfam" id="TIGR02176">
    <property type="entry name" value="pyruv_ox_red"/>
    <property type="match status" value="1"/>
</dbReference>
<dbReference type="PROSITE" id="PS00198">
    <property type="entry name" value="4FE4S_FER_1"/>
    <property type="match status" value="1"/>
</dbReference>
<dbReference type="GO" id="GO:0005506">
    <property type="term" value="F:iron ion binding"/>
    <property type="evidence" value="ECO:0007669"/>
    <property type="project" value="InterPro"/>
</dbReference>
<reference evidence="14 15" key="1">
    <citation type="submission" date="2017-07" db="EMBL/GenBank/DDBJ databases">
        <authorList>
            <person name="Sun Z.S."/>
            <person name="Albrecht U."/>
            <person name="Echele G."/>
            <person name="Lee C.C."/>
        </authorList>
    </citation>
    <scope>NUCLEOTIDE SEQUENCE [LARGE SCALE GENOMIC DNA]</scope>
    <source>
        <strain evidence="14 15">P16-029</strain>
    </source>
</reference>
<feature type="binding site" evidence="10">
    <location>
        <position position="69"/>
    </location>
    <ligand>
        <name>thiamine diphosphate</name>
        <dbReference type="ChEBI" id="CHEBI:58937"/>
    </ligand>
</feature>
<feature type="site" description="Important for catalytic activity" evidence="11">
    <location>
        <position position="36"/>
    </location>
</feature>
<dbReference type="FunFam" id="3.40.920.10:FF:000001">
    <property type="entry name" value="Pyruvate:ferredoxin (Flavodoxin) oxidoreductase"/>
    <property type="match status" value="1"/>
</dbReference>
<dbReference type="SUPFAM" id="SSF52518">
    <property type="entry name" value="Thiamin diphosphate-binding fold (THDP-binding)"/>
    <property type="match status" value="2"/>
</dbReference>
<evidence type="ECO:0000256" key="4">
    <source>
        <dbReference type="ARBA" id="ARBA00022723"/>
    </source>
</evidence>
<dbReference type="InterPro" id="IPR050722">
    <property type="entry name" value="Pyruvate:ferred/Flavod_OxRd"/>
</dbReference>
<evidence type="ECO:0000256" key="9">
    <source>
        <dbReference type="PIRNR" id="PIRNR000159"/>
    </source>
</evidence>
<dbReference type="SUPFAM" id="SSF52922">
    <property type="entry name" value="TK C-terminal domain-like"/>
    <property type="match status" value="1"/>
</dbReference>
<dbReference type="CDD" id="cd03377">
    <property type="entry name" value="TPP_PFOR_PNO"/>
    <property type="match status" value="1"/>
</dbReference>
<evidence type="ECO:0000256" key="1">
    <source>
        <dbReference type="ARBA" id="ARBA00009032"/>
    </source>
</evidence>
<accession>A0A3E2DN81</accession>
<dbReference type="Pfam" id="PF17147">
    <property type="entry name" value="PFOR_II"/>
    <property type="match status" value="1"/>
</dbReference>
<evidence type="ECO:0000313" key="15">
    <source>
        <dbReference type="Proteomes" id="UP000259211"/>
    </source>
</evidence>
<feature type="binding site" evidence="12">
    <location>
        <position position="1087"/>
    </location>
    <ligand>
        <name>[4Fe-4S] cluster</name>
        <dbReference type="ChEBI" id="CHEBI:49883"/>
        <label>3</label>
    </ligand>
</feature>
<dbReference type="Pfam" id="PF01558">
    <property type="entry name" value="POR"/>
    <property type="match status" value="1"/>
</dbReference>
<dbReference type="RefSeq" id="WP_117188185.1">
    <property type="nucleotide sequence ID" value="NZ_NOWI01000001.1"/>
</dbReference>
<feature type="binding site" evidence="10">
    <location>
        <position position="855"/>
    </location>
    <ligand>
        <name>thiamine diphosphate</name>
        <dbReference type="ChEBI" id="CHEBI:58937"/>
    </ligand>
</feature>
<feature type="binding site" evidence="12">
    <location>
        <position position="754"/>
    </location>
    <ligand>
        <name>[4Fe-4S] cluster</name>
        <dbReference type="ChEBI" id="CHEBI:49883"/>
        <label>2</label>
    </ligand>
</feature>
<feature type="binding site" evidence="10">
    <location>
        <position position="832"/>
    </location>
    <ligand>
        <name>thiamine diphosphate</name>
        <dbReference type="ChEBI" id="CHEBI:58937"/>
    </ligand>
</feature>
<dbReference type="PANTHER" id="PTHR32154:SF0">
    <property type="entry name" value="PYRUVATE-FLAVODOXIN OXIDOREDUCTASE-RELATED"/>
    <property type="match status" value="1"/>
</dbReference>
<dbReference type="PANTHER" id="PTHR32154">
    <property type="entry name" value="PYRUVATE-FLAVODOXIN OXIDOREDUCTASE-RELATED"/>
    <property type="match status" value="1"/>
</dbReference>
<feature type="binding site" evidence="12">
    <location>
        <position position="698"/>
    </location>
    <ligand>
        <name>[4Fe-4S] cluster</name>
        <dbReference type="ChEBI" id="CHEBI:49883"/>
        <label>1</label>
    </ligand>
</feature>
<feature type="binding site" evidence="12">
    <location>
        <position position="830"/>
    </location>
    <ligand>
        <name>[4Fe-4S] cluster</name>
        <dbReference type="ChEBI" id="CHEBI:49883"/>
        <label>3</label>
    </ligand>
</feature>
<dbReference type="Gene3D" id="3.40.50.920">
    <property type="match status" value="1"/>
</dbReference>
<feature type="binding site" evidence="12">
    <location>
        <position position="855"/>
    </location>
    <ligand>
        <name>[4Fe-4S] cluster</name>
        <dbReference type="ChEBI" id="CHEBI:49883"/>
        <label>3</label>
    </ligand>
</feature>
<dbReference type="SMART" id="SM00890">
    <property type="entry name" value="EKR"/>
    <property type="match status" value="1"/>
</dbReference>
<feature type="binding site" evidence="12">
    <location>
        <position position="701"/>
    </location>
    <ligand>
        <name>[4Fe-4S] cluster</name>
        <dbReference type="ChEBI" id="CHEBI:49883"/>
        <label>1</label>
    </ligand>
</feature>
<dbReference type="GO" id="GO:0016903">
    <property type="term" value="F:oxidoreductase activity, acting on the aldehyde or oxo group of donors"/>
    <property type="evidence" value="ECO:0007669"/>
    <property type="project" value="InterPro"/>
</dbReference>
<feature type="binding site" evidence="12">
    <location>
        <position position="764"/>
    </location>
    <ligand>
        <name>[4Fe-4S] cluster</name>
        <dbReference type="ChEBI" id="CHEBI:49883"/>
        <label>1</label>
    </ligand>
</feature>
<dbReference type="InterPro" id="IPR017896">
    <property type="entry name" value="4Fe4S_Fe-S-bd"/>
</dbReference>
<dbReference type="InterPro" id="IPR002869">
    <property type="entry name" value="Pyrv_flavodox_OxRed_cen"/>
</dbReference>
<dbReference type="Gene3D" id="3.40.920.10">
    <property type="entry name" value="Pyruvate-ferredoxin oxidoreductase, PFOR, domain III"/>
    <property type="match status" value="1"/>
</dbReference>
<keyword evidence="6 9" id="KW-0560">Oxidoreductase</keyword>
<dbReference type="GO" id="GO:0051539">
    <property type="term" value="F:4 iron, 4 sulfur cluster binding"/>
    <property type="evidence" value="ECO:0007669"/>
    <property type="project" value="UniProtKB-KW"/>
</dbReference>
<dbReference type="Pfam" id="PF02775">
    <property type="entry name" value="TPP_enzyme_C"/>
    <property type="match status" value="1"/>
</dbReference>
<evidence type="ECO:0000256" key="3">
    <source>
        <dbReference type="ARBA" id="ARBA00022485"/>
    </source>
</evidence>
<dbReference type="InterPro" id="IPR011895">
    <property type="entry name" value="Pyrv_flavodox_OxRed"/>
</dbReference>
<dbReference type="GO" id="GO:0030976">
    <property type="term" value="F:thiamine pyrophosphate binding"/>
    <property type="evidence" value="ECO:0007669"/>
    <property type="project" value="InterPro"/>
</dbReference>
<dbReference type="AlphaFoldDB" id="A0A3E2DN81"/>
<protein>
    <submittedName>
        <fullName evidence="14">Pyruvate:ferredoxin (Flavodoxin) oxidoreductase</fullName>
    </submittedName>
</protein>
<evidence type="ECO:0000256" key="8">
    <source>
        <dbReference type="ARBA" id="ARBA00023014"/>
    </source>
</evidence>
<feature type="domain" description="4Fe-4S ferredoxin-type" evidence="13">
    <location>
        <begin position="745"/>
        <end position="774"/>
    </location>
</feature>
<evidence type="ECO:0000256" key="11">
    <source>
        <dbReference type="PIRSR" id="PIRSR000159-2"/>
    </source>
</evidence>
<keyword evidence="5 9" id="KW-0249">Electron transport</keyword>
<evidence type="ECO:0000313" key="14">
    <source>
        <dbReference type="EMBL" id="RFT46820.1"/>
    </source>
</evidence>
<gene>
    <name evidence="14" type="primary">nifJ</name>
    <name evidence="14" type="ORF">CHT91_00370</name>
</gene>
<dbReference type="Gene3D" id="4.10.780.10">
    <property type="entry name" value="Pyruvate-flavodoxin oxidoreductase, EKR domain"/>
    <property type="match status" value="1"/>
</dbReference>
<dbReference type="InterPro" id="IPR029061">
    <property type="entry name" value="THDP-binding"/>
</dbReference>
<keyword evidence="7 12" id="KW-0408">Iron</keyword>
<feature type="site" description="Important for catalytic activity" evidence="11">
    <location>
        <position position="119"/>
    </location>
</feature>
<name>A0A3E2DN81_9ACTN</name>
<feature type="binding site" evidence="12">
    <location>
        <position position="827"/>
    </location>
    <ligand>
        <name>[4Fe-4S] cluster</name>
        <dbReference type="ChEBI" id="CHEBI:49883"/>
        <label>3</label>
    </ligand>
</feature>
<dbReference type="FunFam" id="3.40.50.970:FF:000012">
    <property type="entry name" value="Pyruvate:ferredoxin (Flavodoxin) oxidoreductase"/>
    <property type="match status" value="1"/>
</dbReference>
<dbReference type="InterPro" id="IPR037112">
    <property type="entry name" value="Pyrv-flavodox_OxR_EKR_sf"/>
</dbReference>
<keyword evidence="14" id="KW-0670">Pyruvate</keyword>
<dbReference type="InterPro" id="IPR019456">
    <property type="entry name" value="Pyrv-flavodox_OxRtase_EKR"/>
</dbReference>
<evidence type="ECO:0000259" key="13">
    <source>
        <dbReference type="PROSITE" id="PS51379"/>
    </source>
</evidence>
<dbReference type="Gene3D" id="3.30.70.20">
    <property type="match status" value="1"/>
</dbReference>
<dbReference type="GO" id="GO:0022900">
    <property type="term" value="P:electron transport chain"/>
    <property type="evidence" value="ECO:0007669"/>
    <property type="project" value="InterPro"/>
</dbReference>
<keyword evidence="8 12" id="KW-0411">Iron-sulfur</keyword>
<dbReference type="PIRSF" id="PIRSF000159">
    <property type="entry name" value="NifJ"/>
    <property type="match status" value="1"/>
</dbReference>
<sequence length="1204" mass="132128">MATSSDSRVRTIADGNTAAASVAYRCNELCSIYPITPSSPMAETADEWSAAGRKNIWGDIPTVMEMQSEGGAAGAMHGALQGGALSTTFTASQGLLLMIPNMYKIAGELTSTVFHVAARSLAAQGLSIFGDHQDVMACRQTGFAMLCSSTVQECHDLALIAQAATMHSRVPFMHFFEGFRTSHELNVLEMLSDDDIRHFITDDLVHAHRERALSPAHPFIRGTAQNPDTHFQAREAANKYYESVPGIVQSLMDEFAQVVGRQYHLVEYHGDPEATEVMVCMGSGARTIEHTINRLNAQGHKLGLVELHLFRPLPAAEIVRAIPETARTVAVLDRTKEPGSNGEPLFLDVLAALSEAHSRGTRNNMPIVSGGRYGISSKEFTPGMVAGIAAELELERPRPRFTIGIEDDVTGLSLPWEPLDIEDPKTIRAIFYGMGSDGTVGANKNTIKILGSDPNTYAQGYFVYDSKKSGSRTTSHLRFGPDPVEAPYLISQAGFIGIHAWGILESIDVLTMAREGTTVLLNSPYDADEVWDKLPDTMQRQVLEKHLDLWTIDALSVARKVGLRNRTNTILQTCFFAISGVLPKDEAIAKIKDSIQKTYGKKSQQIVEMNHAAVDASLEHLHQVKVPERMTANHSLIPAVREDSPEFVKNVTARMIEGFGDLLPVSALPDDGTYPAGTTKYEQRTLSDVIATWEPEACIQCGNCAFVCPHGVIRAKYCSQSQLEGAPESFQSAELNAAGLPESRYTLQIVPDQCTGCGLCVEACPAHPVGEPDRKAINLEEHLDKTVQRENVRFFETIPVNDRSRVDFATVRGTQFLEPLFEFSGACSGCGETPYVKLITQLFGDRAEVANATGCSSIYGGNLPTTPWGKNAQGRGPAWSNSLFEDNAEFGLGMRMAANVQTDLARRRLQEVSDQLDPEFVDDLLHAPQLTEHDLQRQQRRVKQLQDKLSDMEQTPAVRDLMSVADHLLRRSVWIIGGDGWAYDIGSGGVDHVLASGRDVNVLVLDTEVYSNTGGQASKSTPLGAVAKFASAGKPTAKKDMAMQAIAYGSVYVARVALGADPQQTLRAFREAEAYPGPSLVIAYSHCIAHGYDLRNGLDQQYKAVHCGHWPLMRYNPVLADEGRNPFLLDSSKPDKTWREYTKLELRYRMLAKAHPEEAERMLDLGQRQVERRYAEYAEMASRTAEDFAVDARMSQFAASSNRA</sequence>
<dbReference type="EMBL" id="NOWI01000001">
    <property type="protein sequence ID" value="RFT46820.1"/>
    <property type="molecule type" value="Genomic_DNA"/>
</dbReference>
<evidence type="ECO:0000256" key="10">
    <source>
        <dbReference type="PIRSR" id="PIRSR000159-1"/>
    </source>
</evidence>
<feature type="site" description="Important for catalytic activity" evidence="11">
    <location>
        <position position="69"/>
    </location>
</feature>
<feature type="site" description="Important for catalytic activity" evidence="11">
    <location>
        <position position="1012"/>
    </location>
</feature>
<comment type="caution">
    <text evidence="14">The sequence shown here is derived from an EMBL/GenBank/DDBJ whole genome shotgun (WGS) entry which is preliminary data.</text>
</comment>
<dbReference type="InterPro" id="IPR017900">
    <property type="entry name" value="4Fe4S_Fe_S_CS"/>
</dbReference>
<dbReference type="InterPro" id="IPR002880">
    <property type="entry name" value="Pyrv_Fd/Flavodoxin_OxRdtase_N"/>
</dbReference>
<proteinExistence type="inferred from homology"/>
<dbReference type="Pfam" id="PF12838">
    <property type="entry name" value="Fer4_7"/>
    <property type="match status" value="1"/>
</dbReference>
<dbReference type="GO" id="GO:0006979">
    <property type="term" value="P:response to oxidative stress"/>
    <property type="evidence" value="ECO:0007669"/>
    <property type="project" value="TreeGrafter"/>
</dbReference>
<keyword evidence="4 12" id="KW-0479">Metal-binding</keyword>
<evidence type="ECO:0000256" key="7">
    <source>
        <dbReference type="ARBA" id="ARBA00023004"/>
    </source>
</evidence>
<comment type="cofactor">
    <cofactor evidence="12">
        <name>[4Fe-4S] cluster</name>
        <dbReference type="ChEBI" id="CHEBI:49883"/>
    </cofactor>
    <text evidence="12">Binds 3 [4Fe-4S] clusters per subunit.</text>
</comment>
<dbReference type="InterPro" id="IPR019752">
    <property type="entry name" value="Pyrv/ketoisovalerate_OxRed_cat"/>
</dbReference>
<dbReference type="SUPFAM" id="SSF53323">
    <property type="entry name" value="Pyruvate-ferredoxin oxidoreductase, PFOR, domain III"/>
    <property type="match status" value="1"/>
</dbReference>
<dbReference type="Pfam" id="PF10371">
    <property type="entry name" value="EKR"/>
    <property type="match status" value="1"/>
</dbReference>
<feature type="binding site" evidence="10">
    <location>
        <position position="119"/>
    </location>
    <ligand>
        <name>pyruvate</name>
        <dbReference type="ChEBI" id="CHEBI:15361"/>
    </ligand>
</feature>